<name>U6J5M1_ECHGR</name>
<reference evidence="1 4" key="2">
    <citation type="journal article" date="2013" name="Nature">
        <title>The genomes of four tapeworm species reveal adaptations to parasitism.</title>
        <authorList>
            <person name="Tsai I.J."/>
            <person name="Zarowiecki M."/>
            <person name="Holroyd N."/>
            <person name="Garciarrubio A."/>
            <person name="Sanchez-Flores A."/>
            <person name="Brooks K.L."/>
            <person name="Tracey A."/>
            <person name="Bobes R.J."/>
            <person name="Fragoso G."/>
            <person name="Sciutto E."/>
            <person name="Aslett M."/>
            <person name="Beasley H."/>
            <person name="Bennett H.M."/>
            <person name="Cai J."/>
            <person name="Camicia F."/>
            <person name="Clark R."/>
            <person name="Cucher M."/>
            <person name="De Silva N."/>
            <person name="Day T.A."/>
            <person name="Deplazes P."/>
            <person name="Estrada K."/>
            <person name="Fernandez C."/>
            <person name="Holland P.W."/>
            <person name="Hou J."/>
            <person name="Hu S."/>
            <person name="Huckvale T."/>
            <person name="Hung S.S."/>
            <person name="Kamenetzky L."/>
            <person name="Keane J.A."/>
            <person name="Kiss F."/>
            <person name="Koziol U."/>
            <person name="Lambert O."/>
            <person name="Liu K."/>
            <person name="Luo X."/>
            <person name="Luo Y."/>
            <person name="Macchiaroli N."/>
            <person name="Nichol S."/>
            <person name="Paps J."/>
            <person name="Parkinson J."/>
            <person name="Pouchkina-Stantcheva N."/>
            <person name="Riddiford N."/>
            <person name="Rosenzvit M."/>
            <person name="Salinas G."/>
            <person name="Wasmuth J.D."/>
            <person name="Zamanian M."/>
            <person name="Zheng Y."/>
            <person name="Cai X."/>
            <person name="Soberon X."/>
            <person name="Olson P.D."/>
            <person name="Laclette J.P."/>
            <person name="Brehm K."/>
            <person name="Berriman M."/>
            <person name="Garciarrubio A."/>
            <person name="Bobes R.J."/>
            <person name="Fragoso G."/>
            <person name="Sanchez-Flores A."/>
            <person name="Estrada K."/>
            <person name="Cevallos M.A."/>
            <person name="Morett E."/>
            <person name="Gonzalez V."/>
            <person name="Portillo T."/>
            <person name="Ochoa-Leyva A."/>
            <person name="Jose M.V."/>
            <person name="Sciutto E."/>
            <person name="Landa A."/>
            <person name="Jimenez L."/>
            <person name="Valdes V."/>
            <person name="Carrero J.C."/>
            <person name="Larralde C."/>
            <person name="Morales-Montor J."/>
            <person name="Limon-Lason J."/>
            <person name="Soberon X."/>
            <person name="Laclette J.P."/>
        </authorList>
    </citation>
    <scope>NUCLEOTIDE SEQUENCE [LARGE SCALE GENOMIC DNA]</scope>
</reference>
<protein>
    <submittedName>
        <fullName evidence="2 5">Uncharacterized protein</fullName>
    </submittedName>
</protein>
<reference evidence="1" key="3">
    <citation type="submission" date="2014-06" db="EMBL/GenBank/DDBJ databases">
        <authorList>
            <person name="Aslett M."/>
        </authorList>
    </citation>
    <scope>NUCLEOTIDE SEQUENCE</scope>
</reference>
<dbReference type="EMBL" id="LK028577">
    <property type="protein sequence ID" value="CDS17741.1"/>
    <property type="molecule type" value="Genomic_DNA"/>
</dbReference>
<dbReference type="OMA" id="MGFIEPE"/>
<sequence length="126" mass="14484">MNPNINLIEQFKTHHSRSRSAFPIPQKPSMMKREICERGHSIDGIGKKMGFIEPEGVIVSGKESGQEDTEFKGNQKMSLTDMLNSDISVTEMKKFQRNVIYALNRLMKEAEMENDKNFHRQNSLPV</sequence>
<dbReference type="OrthoDB" id="6247055at2759"/>
<dbReference type="GeneID" id="36342158"/>
<dbReference type="EMBL" id="APAU02000057">
    <property type="protein sequence ID" value="EUB58657.1"/>
    <property type="molecule type" value="Genomic_DNA"/>
</dbReference>
<dbReference type="WBParaSite" id="EgrG_001050700">
    <property type="protein sequence ID" value="EgrG_001050700"/>
    <property type="gene ID" value="EgrG_001050700"/>
</dbReference>
<accession>U6J5M1</accession>
<evidence type="ECO:0000313" key="2">
    <source>
        <dbReference type="EMBL" id="EUB58657.1"/>
    </source>
</evidence>
<gene>
    <name evidence="2 5" type="ORF">EGR_06443</name>
    <name evidence="1" type="ORF">EgrG_001050700</name>
</gene>
<evidence type="ECO:0000313" key="3">
    <source>
        <dbReference type="Proteomes" id="UP000019149"/>
    </source>
</evidence>
<reference evidence="5" key="4">
    <citation type="submission" date="2020-10" db="UniProtKB">
        <authorList>
            <consortium name="WormBaseParasite"/>
        </authorList>
    </citation>
    <scope>IDENTIFICATION</scope>
</reference>
<reference evidence="2 3" key="1">
    <citation type="journal article" date="2013" name="Nat. Genet.">
        <title>The genome of the hydatid tapeworm Echinococcus granulosus.</title>
        <authorList>
            <person name="Zheng H."/>
            <person name="Zhang W."/>
            <person name="Zhang L."/>
            <person name="Zhang Z."/>
            <person name="Li J."/>
            <person name="Lu G."/>
            <person name="Zhu Y."/>
            <person name="Wang Y."/>
            <person name="Huang Y."/>
            <person name="Liu J."/>
            <person name="Kang H."/>
            <person name="Chen J."/>
            <person name="Wang L."/>
            <person name="Chen A."/>
            <person name="Yu S."/>
            <person name="Gao Z."/>
            <person name="Jin L."/>
            <person name="Gu W."/>
            <person name="Wang Z."/>
            <person name="Zhao L."/>
            <person name="Shi B."/>
            <person name="Wen H."/>
            <person name="Lin R."/>
            <person name="Jones M.K."/>
            <person name="Brejova B."/>
            <person name="Vinar T."/>
            <person name="Zhao G."/>
            <person name="McManus D.P."/>
            <person name="Chen Z."/>
            <person name="Zhou Y."/>
            <person name="Wang S."/>
        </authorList>
    </citation>
    <scope>NUCLEOTIDE SEQUENCE [LARGE SCALE GENOMIC DNA]</scope>
</reference>
<dbReference type="RefSeq" id="XP_024349853.1">
    <property type="nucleotide sequence ID" value="XM_024495692.1"/>
</dbReference>
<evidence type="ECO:0000313" key="4">
    <source>
        <dbReference type="Proteomes" id="UP000492820"/>
    </source>
</evidence>
<evidence type="ECO:0000313" key="5">
    <source>
        <dbReference type="WBParaSite" id="EgrG_001050700"/>
    </source>
</evidence>
<dbReference type="Proteomes" id="UP000492820">
    <property type="component" value="Unassembled WGS sequence"/>
</dbReference>
<organism evidence="2 3">
    <name type="scientific">Echinococcus granulosus</name>
    <name type="common">Hydatid tapeworm</name>
    <dbReference type="NCBI Taxonomy" id="6210"/>
    <lineage>
        <taxon>Eukaryota</taxon>
        <taxon>Metazoa</taxon>
        <taxon>Spiralia</taxon>
        <taxon>Lophotrochozoa</taxon>
        <taxon>Platyhelminthes</taxon>
        <taxon>Cestoda</taxon>
        <taxon>Eucestoda</taxon>
        <taxon>Cyclophyllidea</taxon>
        <taxon>Taeniidae</taxon>
        <taxon>Echinococcus</taxon>
        <taxon>Echinococcus granulosus group</taxon>
    </lineage>
</organism>
<keyword evidence="3" id="KW-1185">Reference proteome</keyword>
<dbReference type="AlphaFoldDB" id="U6J5M1"/>
<dbReference type="Proteomes" id="UP000019149">
    <property type="component" value="Unassembled WGS sequence"/>
</dbReference>
<evidence type="ECO:0000313" key="1">
    <source>
        <dbReference type="EMBL" id="CDS17741.1"/>
    </source>
</evidence>
<dbReference type="KEGG" id="egl:EGR_06443"/>
<dbReference type="CTD" id="36342158"/>
<proteinExistence type="predicted"/>